<dbReference type="InterPro" id="IPR050463">
    <property type="entry name" value="Gfo/Idh/MocA_oxidrdct_glycsds"/>
</dbReference>
<dbReference type="InterPro" id="IPR036291">
    <property type="entry name" value="NAD(P)-bd_dom_sf"/>
</dbReference>
<dbReference type="InterPro" id="IPR000683">
    <property type="entry name" value="Gfo/Idh/MocA-like_OxRdtase_N"/>
</dbReference>
<accession>A0A382SEX5</accession>
<evidence type="ECO:0000259" key="2">
    <source>
        <dbReference type="Pfam" id="PF01408"/>
    </source>
</evidence>
<reference evidence="3" key="1">
    <citation type="submission" date="2018-05" db="EMBL/GenBank/DDBJ databases">
        <authorList>
            <person name="Lanie J.A."/>
            <person name="Ng W.-L."/>
            <person name="Kazmierczak K.M."/>
            <person name="Andrzejewski T.M."/>
            <person name="Davidsen T.M."/>
            <person name="Wayne K.J."/>
            <person name="Tettelin H."/>
            <person name="Glass J.I."/>
            <person name="Rusch D."/>
            <person name="Podicherti R."/>
            <person name="Tsui H.-C.T."/>
            <person name="Winkler M.E."/>
        </authorList>
    </citation>
    <scope>NUCLEOTIDE SEQUENCE</scope>
</reference>
<gene>
    <name evidence="3" type="ORF">METZ01_LOCUS361247</name>
</gene>
<dbReference type="EMBL" id="UINC01128562">
    <property type="protein sequence ID" value="SVD08393.1"/>
    <property type="molecule type" value="Genomic_DNA"/>
</dbReference>
<dbReference type="GO" id="GO:0016491">
    <property type="term" value="F:oxidoreductase activity"/>
    <property type="evidence" value="ECO:0007669"/>
    <property type="project" value="UniProtKB-KW"/>
</dbReference>
<organism evidence="3">
    <name type="scientific">marine metagenome</name>
    <dbReference type="NCBI Taxonomy" id="408172"/>
    <lineage>
        <taxon>unclassified sequences</taxon>
        <taxon>metagenomes</taxon>
        <taxon>ecological metagenomes</taxon>
    </lineage>
</organism>
<sequence length="162" mass="18399">MAQLRIAIVGVGAYESSRAREYLATIQKLKDLYSICAICDRNQKSLEEASAQFQVACRYSNFEKMLFIEKPDVVFVLVPTDGQIVFALTAARHKCHLITEIPYSLTLDFGDAVAEACHQNGVKWEIAENVWHWPNEQLKQKIVRKGLLGKITHARLWYKSGS</sequence>
<protein>
    <recommendedName>
        <fullName evidence="2">Gfo/Idh/MocA-like oxidoreductase N-terminal domain-containing protein</fullName>
    </recommendedName>
</protein>
<evidence type="ECO:0000313" key="3">
    <source>
        <dbReference type="EMBL" id="SVD08393.1"/>
    </source>
</evidence>
<dbReference type="GO" id="GO:0000166">
    <property type="term" value="F:nucleotide binding"/>
    <property type="evidence" value="ECO:0007669"/>
    <property type="project" value="InterPro"/>
</dbReference>
<name>A0A382SEX5_9ZZZZ</name>
<dbReference type="AlphaFoldDB" id="A0A382SEX5"/>
<dbReference type="PANTHER" id="PTHR43818:SF11">
    <property type="entry name" value="BCDNA.GH03377"/>
    <property type="match status" value="1"/>
</dbReference>
<dbReference type="Pfam" id="PF01408">
    <property type="entry name" value="GFO_IDH_MocA"/>
    <property type="match status" value="1"/>
</dbReference>
<feature type="non-terminal residue" evidence="3">
    <location>
        <position position="162"/>
    </location>
</feature>
<dbReference type="SUPFAM" id="SSF51735">
    <property type="entry name" value="NAD(P)-binding Rossmann-fold domains"/>
    <property type="match status" value="1"/>
</dbReference>
<dbReference type="Gene3D" id="3.40.50.720">
    <property type="entry name" value="NAD(P)-binding Rossmann-like Domain"/>
    <property type="match status" value="1"/>
</dbReference>
<dbReference type="PANTHER" id="PTHR43818">
    <property type="entry name" value="BCDNA.GH03377"/>
    <property type="match status" value="1"/>
</dbReference>
<proteinExistence type="predicted"/>
<evidence type="ECO:0000256" key="1">
    <source>
        <dbReference type="ARBA" id="ARBA00023002"/>
    </source>
</evidence>
<keyword evidence="1" id="KW-0560">Oxidoreductase</keyword>
<feature type="domain" description="Gfo/Idh/MocA-like oxidoreductase N-terminal" evidence="2">
    <location>
        <begin position="4"/>
        <end position="123"/>
    </location>
</feature>